<dbReference type="RefSeq" id="XP_005827033.1">
    <property type="nucleotide sequence ID" value="XM_005826976.1"/>
</dbReference>
<keyword evidence="6 7" id="KW-0326">Glycosidase</keyword>
<sequence length="435" mass="49450">MDDGMVDELPEYVPSAGNLKQRAWFRSAGLGMFIHWGVYSVLGRGEWVLNNERMKMSDYEQLRGHFHPSNFNATEWVLLAKSAGMSYITFTSKHHDGFCMWHTKQTRWNIVDATSYGQDILRQLAEACREHGLKLFVYYSPLDWSHPDYFPRGFTGTETGRPAGGNWSEYLAYMHRQLEEILSEYGEIAGIWLDGWWDKPSHETWRTEETYKLIHRLQPNALIGNNHHRSPYWGEDMQIFEKDAPGENTQGYAHSSLQVDSSLPLETCDTLHANGAWGYTGDHTPKPMEHVVRMLVRSAGFDANLLLNVGPMPTGDIQPEFQQSLQLLGAWLGQYRESVLGTRGGPSPPAPWGVTTRRQGIVYIHILEWARGADGENLPQMRIPLPRLAFESILSLQGDSIHRSVDSTGITEVEVQEGVRDEYDTIIKVSIDDKA</sequence>
<dbReference type="GO" id="GO:0016139">
    <property type="term" value="P:glycoside catabolic process"/>
    <property type="evidence" value="ECO:0007669"/>
    <property type="project" value="TreeGrafter"/>
</dbReference>
<dbReference type="HOGENOM" id="CLU_002934_0_2_1"/>
<dbReference type="EnsemblProtists" id="EKX40053">
    <property type="protein sequence ID" value="EKX40053"/>
    <property type="gene ID" value="GUITHDRAFT_113792"/>
</dbReference>
<dbReference type="KEGG" id="gtt:GUITHDRAFT_113792"/>
<organism evidence="10">
    <name type="scientific">Guillardia theta (strain CCMP2712)</name>
    <name type="common">Cryptophyte</name>
    <dbReference type="NCBI Taxonomy" id="905079"/>
    <lineage>
        <taxon>Eukaryota</taxon>
        <taxon>Cryptophyceae</taxon>
        <taxon>Pyrenomonadales</taxon>
        <taxon>Geminigeraceae</taxon>
        <taxon>Guillardia</taxon>
    </lineage>
</organism>
<dbReference type="eggNOG" id="KOG3340">
    <property type="taxonomic scope" value="Eukaryota"/>
</dbReference>
<evidence type="ECO:0000256" key="3">
    <source>
        <dbReference type="ARBA" id="ARBA00012662"/>
    </source>
</evidence>
<reference evidence="11" key="3">
    <citation type="submission" date="2016-03" db="UniProtKB">
        <authorList>
            <consortium name="EnsemblProtists"/>
        </authorList>
    </citation>
    <scope>IDENTIFICATION</scope>
</reference>
<dbReference type="SMART" id="SM00812">
    <property type="entry name" value="Alpha_L_fucos"/>
    <property type="match status" value="1"/>
</dbReference>
<reference evidence="10 12" key="1">
    <citation type="journal article" date="2012" name="Nature">
        <title>Algal genomes reveal evolutionary mosaicism and the fate of nucleomorphs.</title>
        <authorList>
            <consortium name="DOE Joint Genome Institute"/>
            <person name="Curtis B.A."/>
            <person name="Tanifuji G."/>
            <person name="Burki F."/>
            <person name="Gruber A."/>
            <person name="Irimia M."/>
            <person name="Maruyama S."/>
            <person name="Arias M.C."/>
            <person name="Ball S.G."/>
            <person name="Gile G.H."/>
            <person name="Hirakawa Y."/>
            <person name="Hopkins J.F."/>
            <person name="Kuo A."/>
            <person name="Rensing S.A."/>
            <person name="Schmutz J."/>
            <person name="Symeonidi A."/>
            <person name="Elias M."/>
            <person name="Eveleigh R.J."/>
            <person name="Herman E.K."/>
            <person name="Klute M.J."/>
            <person name="Nakayama T."/>
            <person name="Obornik M."/>
            <person name="Reyes-Prieto A."/>
            <person name="Armbrust E.V."/>
            <person name="Aves S.J."/>
            <person name="Beiko R.G."/>
            <person name="Coutinho P."/>
            <person name="Dacks J.B."/>
            <person name="Durnford D.G."/>
            <person name="Fast N.M."/>
            <person name="Green B.R."/>
            <person name="Grisdale C.J."/>
            <person name="Hempel F."/>
            <person name="Henrissat B."/>
            <person name="Hoppner M.P."/>
            <person name="Ishida K."/>
            <person name="Kim E."/>
            <person name="Koreny L."/>
            <person name="Kroth P.G."/>
            <person name="Liu Y."/>
            <person name="Malik S.B."/>
            <person name="Maier U.G."/>
            <person name="McRose D."/>
            <person name="Mock T."/>
            <person name="Neilson J.A."/>
            <person name="Onodera N.T."/>
            <person name="Poole A.M."/>
            <person name="Pritham E.J."/>
            <person name="Richards T.A."/>
            <person name="Rocap G."/>
            <person name="Roy S.W."/>
            <person name="Sarai C."/>
            <person name="Schaack S."/>
            <person name="Shirato S."/>
            <person name="Slamovits C.H."/>
            <person name="Spencer D.F."/>
            <person name="Suzuki S."/>
            <person name="Worden A.Z."/>
            <person name="Zauner S."/>
            <person name="Barry K."/>
            <person name="Bell C."/>
            <person name="Bharti A.K."/>
            <person name="Crow J.A."/>
            <person name="Grimwood J."/>
            <person name="Kramer R."/>
            <person name="Lindquist E."/>
            <person name="Lucas S."/>
            <person name="Salamov A."/>
            <person name="McFadden G.I."/>
            <person name="Lane C.E."/>
            <person name="Keeling P.J."/>
            <person name="Gray M.W."/>
            <person name="Grigoriev I.V."/>
            <person name="Archibald J.M."/>
        </authorList>
    </citation>
    <scope>NUCLEOTIDE SEQUENCE</scope>
    <source>
        <strain evidence="10 12">CCMP2712</strain>
    </source>
</reference>
<evidence type="ECO:0000313" key="11">
    <source>
        <dbReference type="EnsemblProtists" id="EKX40053"/>
    </source>
</evidence>
<accession>L1IUY6</accession>
<dbReference type="EMBL" id="JH993034">
    <property type="protein sequence ID" value="EKX40053.1"/>
    <property type="molecule type" value="Genomic_DNA"/>
</dbReference>
<dbReference type="OMA" id="LPEHKWE"/>
<evidence type="ECO:0000256" key="5">
    <source>
        <dbReference type="ARBA" id="ARBA00022801"/>
    </source>
</evidence>
<evidence type="ECO:0000313" key="12">
    <source>
        <dbReference type="Proteomes" id="UP000011087"/>
    </source>
</evidence>
<dbReference type="InterPro" id="IPR017853">
    <property type="entry name" value="GH"/>
</dbReference>
<dbReference type="InterPro" id="IPR016286">
    <property type="entry name" value="FUC_metazoa-typ"/>
</dbReference>
<proteinExistence type="inferred from homology"/>
<dbReference type="InterPro" id="IPR000933">
    <property type="entry name" value="Glyco_hydro_29"/>
</dbReference>
<feature type="site" description="May be important for catalysis" evidence="8">
    <location>
        <position position="268"/>
    </location>
</feature>
<protein>
    <recommendedName>
        <fullName evidence="3">alpha-L-fucosidase</fullName>
        <ecNumber evidence="3">3.2.1.51</ecNumber>
    </recommendedName>
</protein>
<dbReference type="PIRSF" id="PIRSF001092">
    <property type="entry name" value="Alpha-L-fucosidase"/>
    <property type="match status" value="1"/>
</dbReference>
<keyword evidence="5 7" id="KW-0378">Hydrolase</keyword>
<dbReference type="EC" id="3.2.1.51" evidence="3"/>
<comment type="function">
    <text evidence="1">Alpha-L-fucosidase is responsible for hydrolyzing the alpha-1,6-linked fucose joined to the reducing-end N-acetylglucosamine of the carbohydrate moieties of glycoproteins.</text>
</comment>
<evidence type="ECO:0000256" key="2">
    <source>
        <dbReference type="ARBA" id="ARBA00007951"/>
    </source>
</evidence>
<dbReference type="GO" id="GO:0005764">
    <property type="term" value="C:lysosome"/>
    <property type="evidence" value="ECO:0007669"/>
    <property type="project" value="TreeGrafter"/>
</dbReference>
<keyword evidence="4" id="KW-0732">Signal</keyword>
<dbReference type="OrthoDB" id="448002at2759"/>
<dbReference type="PANTHER" id="PTHR10030">
    <property type="entry name" value="ALPHA-L-FUCOSIDASE"/>
    <property type="match status" value="1"/>
</dbReference>
<gene>
    <name evidence="10" type="ORF">GUITHDRAFT_113792</name>
</gene>
<dbReference type="Proteomes" id="UP000011087">
    <property type="component" value="Unassembled WGS sequence"/>
</dbReference>
<comment type="similarity">
    <text evidence="2 7">Belongs to the glycosyl hydrolase 29 family.</text>
</comment>
<evidence type="ECO:0000256" key="4">
    <source>
        <dbReference type="ARBA" id="ARBA00022729"/>
    </source>
</evidence>
<dbReference type="GO" id="GO:0006004">
    <property type="term" value="P:fucose metabolic process"/>
    <property type="evidence" value="ECO:0007669"/>
    <property type="project" value="InterPro"/>
</dbReference>
<name>L1IUY6_GUITC</name>
<dbReference type="SUPFAM" id="SSF51445">
    <property type="entry name" value="(Trans)glycosidases"/>
    <property type="match status" value="1"/>
</dbReference>
<dbReference type="GeneID" id="17296863"/>
<evidence type="ECO:0000256" key="1">
    <source>
        <dbReference type="ARBA" id="ARBA00004071"/>
    </source>
</evidence>
<evidence type="ECO:0000313" key="10">
    <source>
        <dbReference type="EMBL" id="EKX40053.1"/>
    </source>
</evidence>
<evidence type="ECO:0000259" key="9">
    <source>
        <dbReference type="Pfam" id="PF01120"/>
    </source>
</evidence>
<dbReference type="PRINTS" id="PR00741">
    <property type="entry name" value="GLHYDRLASE29"/>
</dbReference>
<dbReference type="InterPro" id="IPR057739">
    <property type="entry name" value="Glyco_hydro_29_N"/>
</dbReference>
<evidence type="ECO:0000256" key="7">
    <source>
        <dbReference type="PIRNR" id="PIRNR001092"/>
    </source>
</evidence>
<evidence type="ECO:0000256" key="6">
    <source>
        <dbReference type="ARBA" id="ARBA00023295"/>
    </source>
</evidence>
<dbReference type="STRING" id="905079.L1IUY6"/>
<dbReference type="Gene3D" id="3.20.20.80">
    <property type="entry name" value="Glycosidases"/>
    <property type="match status" value="1"/>
</dbReference>
<feature type="domain" description="Glycoside hydrolase family 29 N-terminal" evidence="9">
    <location>
        <begin position="11"/>
        <end position="336"/>
    </location>
</feature>
<dbReference type="AlphaFoldDB" id="L1IUY6"/>
<reference evidence="12" key="2">
    <citation type="submission" date="2012-11" db="EMBL/GenBank/DDBJ databases">
        <authorList>
            <person name="Kuo A."/>
            <person name="Curtis B.A."/>
            <person name="Tanifuji G."/>
            <person name="Burki F."/>
            <person name="Gruber A."/>
            <person name="Irimia M."/>
            <person name="Maruyama S."/>
            <person name="Arias M.C."/>
            <person name="Ball S.G."/>
            <person name="Gile G.H."/>
            <person name="Hirakawa Y."/>
            <person name="Hopkins J.F."/>
            <person name="Rensing S.A."/>
            <person name="Schmutz J."/>
            <person name="Symeonidi A."/>
            <person name="Elias M."/>
            <person name="Eveleigh R.J."/>
            <person name="Herman E.K."/>
            <person name="Klute M.J."/>
            <person name="Nakayama T."/>
            <person name="Obornik M."/>
            <person name="Reyes-Prieto A."/>
            <person name="Armbrust E.V."/>
            <person name="Aves S.J."/>
            <person name="Beiko R.G."/>
            <person name="Coutinho P."/>
            <person name="Dacks J.B."/>
            <person name="Durnford D.G."/>
            <person name="Fast N.M."/>
            <person name="Green B.R."/>
            <person name="Grisdale C."/>
            <person name="Hempe F."/>
            <person name="Henrissat B."/>
            <person name="Hoppner M.P."/>
            <person name="Ishida K.-I."/>
            <person name="Kim E."/>
            <person name="Koreny L."/>
            <person name="Kroth P.G."/>
            <person name="Liu Y."/>
            <person name="Malik S.-B."/>
            <person name="Maier U.G."/>
            <person name="McRose D."/>
            <person name="Mock T."/>
            <person name="Neilson J.A."/>
            <person name="Onodera N.T."/>
            <person name="Poole A.M."/>
            <person name="Pritham E.J."/>
            <person name="Richards T.A."/>
            <person name="Rocap G."/>
            <person name="Roy S.W."/>
            <person name="Sarai C."/>
            <person name="Schaack S."/>
            <person name="Shirato S."/>
            <person name="Slamovits C.H."/>
            <person name="Spencer D.F."/>
            <person name="Suzuki S."/>
            <person name="Worden A.Z."/>
            <person name="Zauner S."/>
            <person name="Barry K."/>
            <person name="Bell C."/>
            <person name="Bharti A.K."/>
            <person name="Crow J.A."/>
            <person name="Grimwood J."/>
            <person name="Kramer R."/>
            <person name="Lindquist E."/>
            <person name="Lucas S."/>
            <person name="Salamov A."/>
            <person name="McFadden G.I."/>
            <person name="Lane C.E."/>
            <person name="Keeling P.J."/>
            <person name="Gray M.W."/>
            <person name="Grigoriev I.V."/>
            <person name="Archibald J.M."/>
        </authorList>
    </citation>
    <scope>NUCLEOTIDE SEQUENCE</scope>
    <source>
        <strain evidence="12">CCMP2712</strain>
    </source>
</reference>
<dbReference type="PaxDb" id="55529-EKX40053"/>
<dbReference type="Pfam" id="PF01120">
    <property type="entry name" value="Alpha_L_fucos"/>
    <property type="match status" value="1"/>
</dbReference>
<dbReference type="PANTHER" id="PTHR10030:SF37">
    <property type="entry name" value="ALPHA-L-FUCOSIDASE-RELATED"/>
    <property type="match status" value="1"/>
</dbReference>
<keyword evidence="12" id="KW-1185">Reference proteome</keyword>
<evidence type="ECO:0000256" key="8">
    <source>
        <dbReference type="PIRSR" id="PIRSR001092-1"/>
    </source>
</evidence>
<dbReference type="GO" id="GO:0004560">
    <property type="term" value="F:alpha-L-fucosidase activity"/>
    <property type="evidence" value="ECO:0007669"/>
    <property type="project" value="UniProtKB-EC"/>
</dbReference>